<keyword evidence="7" id="KW-0067">ATP-binding</keyword>
<dbReference type="GO" id="GO:0005524">
    <property type="term" value="F:ATP binding"/>
    <property type="evidence" value="ECO:0007669"/>
    <property type="project" value="UniProtKB-KW"/>
</dbReference>
<comment type="catalytic activity">
    <reaction evidence="7">
        <text>a CDP-1,2-diacyl-sn-glycerol + sn-glycerol 3-phosphate = a 1,2-diacyl-sn-glycero-3-phospho-(1'-sn-glycero-3'-phosphate) + CMP + H(+)</text>
        <dbReference type="Rhea" id="RHEA:12593"/>
        <dbReference type="ChEBI" id="CHEBI:15378"/>
        <dbReference type="ChEBI" id="CHEBI:57597"/>
        <dbReference type="ChEBI" id="CHEBI:58332"/>
        <dbReference type="ChEBI" id="CHEBI:60110"/>
        <dbReference type="ChEBI" id="CHEBI:60377"/>
        <dbReference type="EC" id="2.7.8.5"/>
    </reaction>
</comment>
<keyword evidence="2 7" id="KW-0808">Transferase</keyword>
<dbReference type="EC" id="2.7.8.5" evidence="7"/>
<dbReference type="AlphaFoldDB" id="A0A9N9F4L8"/>
<keyword evidence="9" id="KW-1185">Reference proteome</keyword>
<keyword evidence="1 7" id="KW-0444">Lipid biosynthesis</keyword>
<evidence type="ECO:0000256" key="1">
    <source>
        <dbReference type="ARBA" id="ARBA00022516"/>
    </source>
</evidence>
<keyword evidence="3" id="KW-0677">Repeat</keyword>
<keyword evidence="7" id="KW-0547">Nucleotide-binding</keyword>
<dbReference type="EMBL" id="CAJVPS010000811">
    <property type="protein sequence ID" value="CAG8510146.1"/>
    <property type="molecule type" value="Genomic_DNA"/>
</dbReference>
<dbReference type="SUPFAM" id="SSF56024">
    <property type="entry name" value="Phospholipase D/nuclease"/>
    <property type="match status" value="1"/>
</dbReference>
<gene>
    <name evidence="8" type="ORF">ALEPTO_LOCUS3932</name>
</gene>
<dbReference type="PANTHER" id="PTHR12586">
    <property type="entry name" value="CDP-DIACYLGLYCEROL--SERINE O-PHOSPHATIDYLTRANSFERASE"/>
    <property type="match status" value="1"/>
</dbReference>
<comment type="caution">
    <text evidence="8">The sequence shown here is derived from an EMBL/GenBank/DDBJ whole genome shotgun (WGS) entry which is preliminary data.</text>
</comment>
<reference evidence="8" key="1">
    <citation type="submission" date="2021-06" db="EMBL/GenBank/DDBJ databases">
        <authorList>
            <person name="Kallberg Y."/>
            <person name="Tangrot J."/>
            <person name="Rosling A."/>
        </authorList>
    </citation>
    <scope>NUCLEOTIDE SEQUENCE</scope>
    <source>
        <strain evidence="8">FL130A</strain>
    </source>
</reference>
<comment type="pathway">
    <text evidence="7">Phospholipid metabolism; phosphatidylglycerol biosynthesis; phosphatidylglycerol from CDP-diacylglycerol: step 1/2.</text>
</comment>
<comment type="subcellular location">
    <subcellularLocation>
        <location evidence="7">Mitochondrion</location>
    </subcellularLocation>
</comment>
<evidence type="ECO:0000313" key="9">
    <source>
        <dbReference type="Proteomes" id="UP000789508"/>
    </source>
</evidence>
<keyword evidence="7" id="KW-0496">Mitochondrion</keyword>
<comment type="function">
    <text evidence="7">Functions in the biosynthesis of the anionic phospholipids phosphatidylglycerol and cardiolipin.</text>
</comment>
<dbReference type="OrthoDB" id="10250191at2759"/>
<dbReference type="Proteomes" id="UP000789508">
    <property type="component" value="Unassembled WGS sequence"/>
</dbReference>
<organism evidence="8 9">
    <name type="scientific">Ambispora leptoticha</name>
    <dbReference type="NCBI Taxonomy" id="144679"/>
    <lineage>
        <taxon>Eukaryota</taxon>
        <taxon>Fungi</taxon>
        <taxon>Fungi incertae sedis</taxon>
        <taxon>Mucoromycota</taxon>
        <taxon>Glomeromycotina</taxon>
        <taxon>Glomeromycetes</taxon>
        <taxon>Archaeosporales</taxon>
        <taxon>Ambisporaceae</taxon>
        <taxon>Ambispora</taxon>
    </lineage>
</organism>
<evidence type="ECO:0000256" key="2">
    <source>
        <dbReference type="ARBA" id="ARBA00022679"/>
    </source>
</evidence>
<keyword evidence="4 7" id="KW-0443">Lipid metabolism</keyword>
<dbReference type="GO" id="GO:0008444">
    <property type="term" value="F:CDP-diacylglycerol-glycerol-3-phosphate 3-phosphatidyltransferase activity"/>
    <property type="evidence" value="ECO:0007669"/>
    <property type="project" value="UniProtKB-EC"/>
</dbReference>
<accession>A0A9N9F4L8</accession>
<proteinExistence type="inferred from homology"/>
<evidence type="ECO:0000256" key="6">
    <source>
        <dbReference type="ARBA" id="ARBA00023264"/>
    </source>
</evidence>
<evidence type="ECO:0000313" key="8">
    <source>
        <dbReference type="EMBL" id="CAG8510146.1"/>
    </source>
</evidence>
<dbReference type="GO" id="GO:0005739">
    <property type="term" value="C:mitochondrion"/>
    <property type="evidence" value="ECO:0007669"/>
    <property type="project" value="UniProtKB-SubCell"/>
</dbReference>
<name>A0A9N9F4L8_9GLOM</name>
<evidence type="ECO:0000256" key="4">
    <source>
        <dbReference type="ARBA" id="ARBA00023098"/>
    </source>
</evidence>
<dbReference type="InterPro" id="IPR016270">
    <property type="entry name" value="PGS1"/>
</dbReference>
<sequence length="533" mass="61467">MCPRSQFQQRLYNSRYSIYSLFINPSKFIFSNCAIIYNLHYQKSNNALCQFFNKNHHIATIGSRSQILQQEPFNLFSDLHDIAPVFYLKGEQIKILNNPKEFHEELKSRILSAKKRIFLAALYIGHTEKELVNTIREALKKTPQLNVHILVDYLRSTRVGSRINGESSVTLLSLLVEEFPDQVTVSLYHTPDLTGILKKVAPPRINEGIGLMHIKAFGFDDDLILSGKHHQSEINAEFDTIIFPVTQMAPLNIRQDERATLCVLDSIEKNGRQKVNENELWTVIFSSGYFNFSKRYKEKILGTNAKFRLLAAAPEANGFFRSKGISKYIPPAYTWIEKQFYNEVCRRGKEHIIKIIEYNRSGWTFHAKGLWCYNNGETRPSLTMIGSPNYGYRSTERDLEAEIIIITKNTSLREALHLESSRLSEYTEVVNAETFQRPERKVPYLVRVATSMIKTMFSFKQISDEEPNAQDYRIQANEILTDAVRGQDEKDEKVEEDKSNVQISGCKHSVPKLNSLVQDYFDSNCKKLDNSDI</sequence>
<keyword evidence="6 7" id="KW-1208">Phospholipid metabolism</keyword>
<dbReference type="CDD" id="cd09137">
    <property type="entry name" value="PLDc_PGS1_euk_2"/>
    <property type="match status" value="1"/>
</dbReference>
<comment type="similarity">
    <text evidence="7">Belongs to the CDP-alcohol phosphatidyltransferase class-II family.</text>
</comment>
<protein>
    <recommendedName>
        <fullName evidence="7">CDP-diacylglycerol--glycerol-3-phosphate 3-phosphatidyltransferase</fullName>
        <ecNumber evidence="7">2.7.8.5</ecNumber>
    </recommendedName>
</protein>
<dbReference type="Gene3D" id="3.30.870.10">
    <property type="entry name" value="Endonuclease Chain A"/>
    <property type="match status" value="1"/>
</dbReference>
<dbReference type="GO" id="GO:0032049">
    <property type="term" value="P:cardiolipin biosynthetic process"/>
    <property type="evidence" value="ECO:0007669"/>
    <property type="project" value="InterPro"/>
</dbReference>
<evidence type="ECO:0000256" key="7">
    <source>
        <dbReference type="RuleBase" id="RU365024"/>
    </source>
</evidence>
<keyword evidence="5 7" id="KW-0594">Phospholipid biosynthesis</keyword>
<evidence type="ECO:0000256" key="5">
    <source>
        <dbReference type="ARBA" id="ARBA00023209"/>
    </source>
</evidence>
<dbReference type="PANTHER" id="PTHR12586:SF1">
    <property type="entry name" value="CDP-DIACYLGLYCEROL--GLYCEROL-3-PHOSPHATE 3-PHOSPHATIDYLTRANSFERASE, MITOCHONDRIAL"/>
    <property type="match status" value="1"/>
</dbReference>
<evidence type="ECO:0000256" key="3">
    <source>
        <dbReference type="ARBA" id="ARBA00022737"/>
    </source>
</evidence>